<sequence length="315" mass="37007">MKLIHVFSPIFLLFVIFCDFTERSFLSKISLVRTKIIHKESNAKDGIIIPDLSDTPKNEEPLYLVEGLIDLSEEVDDDDDYRDEIIFIDDMERSNLDEPTSNDDDKLSSGDETRNINDSQNNDELEIDNKSEIPEFNTELYFNSHKCFLMLGFEVEFLENPILNNSGVLKYIKEAEINTEGETVKNHEYTDDEKYKLIELETRNKKRDEIISLMKHLRESCWNITSQSTLEEFKNEVLDIIEIVKSKICQINIKLENYIKITDKENSEFDFDNYESNMEKKSKLFGRKSSYKLALSSLKRIEEYWSHIENLPCNI</sequence>
<protein>
    <submittedName>
        <fullName evidence="3">Uncharacterized protein</fullName>
    </submittedName>
</protein>
<dbReference type="Proteomes" id="UP000593906">
    <property type="component" value="Chromosome 4"/>
</dbReference>
<dbReference type="AlphaFoldDB" id="A0A7S7LHZ5"/>
<evidence type="ECO:0000256" key="1">
    <source>
        <dbReference type="SAM" id="MobiDB-lite"/>
    </source>
</evidence>
<name>A0A7S7LHZ5_CRYPV</name>
<gene>
    <name evidence="3" type="ORF">CPATCC_001957</name>
</gene>
<keyword evidence="2" id="KW-0732">Signal</keyword>
<dbReference type="VEuPathDB" id="CryptoDB:CPATCC_0021540"/>
<feature type="compositionally biased region" description="Basic and acidic residues" evidence="1">
    <location>
        <begin position="103"/>
        <end position="115"/>
    </location>
</feature>
<evidence type="ECO:0000313" key="4">
    <source>
        <dbReference type="Proteomes" id="UP000593906"/>
    </source>
</evidence>
<feature type="signal peptide" evidence="2">
    <location>
        <begin position="1"/>
        <end position="23"/>
    </location>
</feature>
<accession>A0A7S7LHZ5</accession>
<evidence type="ECO:0000256" key="2">
    <source>
        <dbReference type="SAM" id="SignalP"/>
    </source>
</evidence>
<feature type="region of interest" description="Disordered" evidence="1">
    <location>
        <begin position="94"/>
        <end position="129"/>
    </location>
</feature>
<proteinExistence type="predicted"/>
<dbReference type="EMBL" id="CP044419">
    <property type="protein sequence ID" value="QOY42323.1"/>
    <property type="molecule type" value="Genomic_DNA"/>
</dbReference>
<organism evidence="3 4">
    <name type="scientific">Cryptosporidium parvum</name>
    <dbReference type="NCBI Taxonomy" id="5807"/>
    <lineage>
        <taxon>Eukaryota</taxon>
        <taxon>Sar</taxon>
        <taxon>Alveolata</taxon>
        <taxon>Apicomplexa</taxon>
        <taxon>Conoidasida</taxon>
        <taxon>Coccidia</taxon>
        <taxon>Eucoccidiorida</taxon>
        <taxon>Eimeriorina</taxon>
        <taxon>Cryptosporidiidae</taxon>
        <taxon>Cryptosporidium</taxon>
    </lineage>
</organism>
<evidence type="ECO:0000313" key="3">
    <source>
        <dbReference type="EMBL" id="QOY42323.1"/>
    </source>
</evidence>
<feature type="chain" id="PRO_5031012910" evidence="2">
    <location>
        <begin position="24"/>
        <end position="315"/>
    </location>
</feature>
<reference evidence="3 4" key="1">
    <citation type="submission" date="2019-09" db="EMBL/GenBank/DDBJ databases">
        <title>Consistent, comparative and evidence-based genome assembly and annotation for Cryptosporidium parvum, C. hominis and C. tyzzeri.</title>
        <authorList>
            <person name="Baptista R.P."/>
            <person name="Li Y."/>
            <person name="Sateriale A."/>
            <person name="Ansell B."/>
            <person name="Jex A."/>
            <person name="Sanders M."/>
            <person name="Brooks K."/>
            <person name="Tracey A."/>
            <person name="Berriman M."/>
            <person name="Striepen B."/>
            <person name="Cotton J.A."/>
            <person name="Kissinger J.C."/>
        </authorList>
    </citation>
    <scope>NUCLEOTIDE SEQUENCE [LARGE SCALE GENOMIC DNA]</scope>
    <source>
        <strain evidence="3 4">IOWA-ATCC</strain>
    </source>
</reference>